<dbReference type="RefSeq" id="WP_062442641.1">
    <property type="nucleotide sequence ID" value="NZ_BMCJ01000011.1"/>
</dbReference>
<accession>A0ABQ1PTX1</accession>
<sequence>MKHKEKRKEQKYTDFSNVETQRNFLVPEDFPDGPYGSPIRKDEPVEYKSTPWKEGQQYYSNFAYENRNLHEDLPRQYPGAHPTHDDKEMDSEAPYDNASNKGDS</sequence>
<evidence type="ECO:0008006" key="4">
    <source>
        <dbReference type="Google" id="ProtNLM"/>
    </source>
</evidence>
<gene>
    <name evidence="2" type="ORF">GCM10007216_38190</name>
</gene>
<feature type="region of interest" description="Disordered" evidence="1">
    <location>
        <begin position="69"/>
        <end position="104"/>
    </location>
</feature>
<protein>
    <recommendedName>
        <fullName evidence="4">Cytosolic protein</fullName>
    </recommendedName>
</protein>
<reference evidence="3" key="1">
    <citation type="journal article" date="2019" name="Int. J. Syst. Evol. Microbiol.">
        <title>The Global Catalogue of Microorganisms (GCM) 10K type strain sequencing project: providing services to taxonomists for standard genome sequencing and annotation.</title>
        <authorList>
            <consortium name="The Broad Institute Genomics Platform"/>
            <consortium name="The Broad Institute Genome Sequencing Center for Infectious Disease"/>
            <person name="Wu L."/>
            <person name="Ma J."/>
        </authorList>
    </citation>
    <scope>NUCLEOTIDE SEQUENCE [LARGE SCALE GENOMIC DNA]</scope>
    <source>
        <strain evidence="3">CCM 7282</strain>
    </source>
</reference>
<comment type="caution">
    <text evidence="2">The sequence shown here is derived from an EMBL/GenBank/DDBJ whole genome shotgun (WGS) entry which is preliminary data.</text>
</comment>
<evidence type="ECO:0000256" key="1">
    <source>
        <dbReference type="SAM" id="MobiDB-lite"/>
    </source>
</evidence>
<dbReference type="EMBL" id="BMCJ01000011">
    <property type="protein sequence ID" value="GGD03919.1"/>
    <property type="molecule type" value="Genomic_DNA"/>
</dbReference>
<evidence type="ECO:0000313" key="3">
    <source>
        <dbReference type="Proteomes" id="UP000619534"/>
    </source>
</evidence>
<feature type="region of interest" description="Disordered" evidence="1">
    <location>
        <begin position="1"/>
        <end position="20"/>
    </location>
</feature>
<organism evidence="2 3">
    <name type="scientific">Thalassobacillus devorans</name>
    <dbReference type="NCBI Taxonomy" id="279813"/>
    <lineage>
        <taxon>Bacteria</taxon>
        <taxon>Bacillati</taxon>
        <taxon>Bacillota</taxon>
        <taxon>Bacilli</taxon>
        <taxon>Bacillales</taxon>
        <taxon>Bacillaceae</taxon>
        <taxon>Thalassobacillus</taxon>
    </lineage>
</organism>
<evidence type="ECO:0000313" key="2">
    <source>
        <dbReference type="EMBL" id="GGD03919.1"/>
    </source>
</evidence>
<name>A0ABQ1PTX1_9BACI</name>
<proteinExistence type="predicted"/>
<dbReference type="Proteomes" id="UP000619534">
    <property type="component" value="Unassembled WGS sequence"/>
</dbReference>
<keyword evidence="3" id="KW-1185">Reference proteome</keyword>